<dbReference type="STRING" id="1884261.A0A5C3QCT0"/>
<keyword evidence="8" id="KW-0378">Hydrolase</keyword>
<dbReference type="CDD" id="cd11008">
    <property type="entry name" value="M35_deuterolysin_like"/>
    <property type="match status" value="1"/>
</dbReference>
<comment type="similarity">
    <text evidence="2">Belongs to the peptidase M35 family.</text>
</comment>
<evidence type="ECO:0000256" key="13">
    <source>
        <dbReference type="PIRSR" id="PIRSR601384-2"/>
    </source>
</evidence>
<evidence type="ECO:0000256" key="6">
    <source>
        <dbReference type="ARBA" id="ARBA00022723"/>
    </source>
</evidence>
<feature type="signal peptide" evidence="14">
    <location>
        <begin position="1"/>
        <end position="18"/>
    </location>
</feature>
<organism evidence="15 16">
    <name type="scientific">Pterulicium gracile</name>
    <dbReference type="NCBI Taxonomy" id="1884261"/>
    <lineage>
        <taxon>Eukaryota</taxon>
        <taxon>Fungi</taxon>
        <taxon>Dikarya</taxon>
        <taxon>Basidiomycota</taxon>
        <taxon>Agaricomycotina</taxon>
        <taxon>Agaricomycetes</taxon>
        <taxon>Agaricomycetidae</taxon>
        <taxon>Agaricales</taxon>
        <taxon>Pleurotineae</taxon>
        <taxon>Pterulaceae</taxon>
        <taxon>Pterulicium</taxon>
    </lineage>
</organism>
<evidence type="ECO:0000256" key="1">
    <source>
        <dbReference type="ARBA" id="ARBA00001187"/>
    </source>
</evidence>
<proteinExistence type="inferred from homology"/>
<dbReference type="GO" id="GO:0006508">
    <property type="term" value="P:proteolysis"/>
    <property type="evidence" value="ECO:0007669"/>
    <property type="project" value="UniProtKB-KW"/>
</dbReference>
<evidence type="ECO:0000256" key="7">
    <source>
        <dbReference type="ARBA" id="ARBA00022729"/>
    </source>
</evidence>
<protein>
    <recommendedName>
        <fullName evidence="3">deuterolysin</fullName>
        <ecNumber evidence="3">3.4.24.39</ecNumber>
    </recommendedName>
</protein>
<evidence type="ECO:0000256" key="2">
    <source>
        <dbReference type="ARBA" id="ARBA00010279"/>
    </source>
</evidence>
<evidence type="ECO:0000256" key="4">
    <source>
        <dbReference type="ARBA" id="ARBA00022670"/>
    </source>
</evidence>
<evidence type="ECO:0000256" key="10">
    <source>
        <dbReference type="ARBA" id="ARBA00023049"/>
    </source>
</evidence>
<dbReference type="GO" id="GO:0004222">
    <property type="term" value="F:metalloendopeptidase activity"/>
    <property type="evidence" value="ECO:0007669"/>
    <property type="project" value="InterPro"/>
</dbReference>
<dbReference type="InterPro" id="IPR024079">
    <property type="entry name" value="MetalloPept_cat_dom_sf"/>
</dbReference>
<gene>
    <name evidence="15" type="ORF">BDV98DRAFT_551347</name>
</gene>
<dbReference type="GO" id="GO:0046872">
    <property type="term" value="F:metal ion binding"/>
    <property type="evidence" value="ECO:0007669"/>
    <property type="project" value="UniProtKB-KW"/>
</dbReference>
<dbReference type="EMBL" id="ML178833">
    <property type="protein sequence ID" value="TFK99531.1"/>
    <property type="molecule type" value="Genomic_DNA"/>
</dbReference>
<dbReference type="Gene3D" id="2.60.40.2970">
    <property type="match status" value="1"/>
</dbReference>
<dbReference type="AlphaFoldDB" id="A0A5C3QCT0"/>
<evidence type="ECO:0000256" key="5">
    <source>
        <dbReference type="ARBA" id="ARBA00022685"/>
    </source>
</evidence>
<comment type="cofactor">
    <cofactor evidence="13">
        <name>Zn(2+)</name>
        <dbReference type="ChEBI" id="CHEBI:29105"/>
    </cofactor>
    <text evidence="13">Binds 1 zinc ion per subunit.</text>
</comment>
<feature type="binding site" evidence="13">
    <location>
        <position position="336"/>
    </location>
    <ligand>
        <name>Zn(2+)</name>
        <dbReference type="ChEBI" id="CHEBI:29105"/>
        <note>catalytic</note>
    </ligand>
</feature>
<evidence type="ECO:0000313" key="15">
    <source>
        <dbReference type="EMBL" id="TFK99531.1"/>
    </source>
</evidence>
<evidence type="ECO:0000256" key="8">
    <source>
        <dbReference type="ARBA" id="ARBA00022801"/>
    </source>
</evidence>
<keyword evidence="4" id="KW-0645">Protease</keyword>
<dbReference type="Pfam" id="PF02102">
    <property type="entry name" value="Peptidase_M35"/>
    <property type="match status" value="1"/>
</dbReference>
<feature type="binding site" evidence="13">
    <location>
        <position position="317"/>
    </location>
    <ligand>
        <name>Zn(2+)</name>
        <dbReference type="ChEBI" id="CHEBI:29105"/>
        <note>catalytic</note>
    </ligand>
</feature>
<keyword evidence="7 14" id="KW-0732">Signal</keyword>
<dbReference type="Proteomes" id="UP000305067">
    <property type="component" value="Unassembled WGS sequence"/>
</dbReference>
<evidence type="ECO:0000256" key="14">
    <source>
        <dbReference type="SAM" id="SignalP"/>
    </source>
</evidence>
<dbReference type="OrthoDB" id="412874at2759"/>
<evidence type="ECO:0000256" key="12">
    <source>
        <dbReference type="PIRSR" id="PIRSR601384-1"/>
    </source>
</evidence>
<name>A0A5C3QCT0_9AGAR</name>
<accession>A0A5C3QCT0</accession>
<sequence length="376" mass="39994">MRLQAALLALSSSALALAAVVTPSHNSRAIDGLSVEVSNANGPSVASIDDLVLVSKVTNVGDEPIRVIKYGGLLDAGYLQSFIVKKDGKDVPFTGIVAQFGVTYADAALYRTIAPGETVTTEHKVAALYDFKSVGTGEFTFEPLLDRGLDVGESASRSTGQAHALPTTSVKVAQDVATRVVAESQLDKRATPQCTTNATQLAIIQAAYQDSKLLAATAASHITVHGTSTLYSRYFKDNPTAAILARYRSVADEKVARILSCTDAAFQCPGDVILAYTWTQTFNVHFCPIFYNQVPSYRLCSGVNVHQNRISGATVLHEMLHTISMYGQVSANWIVDITSRGCAASQGLSAGEQAVNADSFACLATEVYVNNNCPES</sequence>
<feature type="binding site" evidence="13">
    <location>
        <position position="321"/>
    </location>
    <ligand>
        <name>Zn(2+)</name>
        <dbReference type="ChEBI" id="CHEBI:29105"/>
        <note>catalytic</note>
    </ligand>
</feature>
<keyword evidence="11" id="KW-0865">Zymogen</keyword>
<feature type="active site" evidence="12">
    <location>
        <position position="318"/>
    </location>
</feature>
<dbReference type="PANTHER" id="PTHR37016:SF3">
    <property type="entry name" value="NEUTRAL PROTEASE 2-RELATED"/>
    <property type="match status" value="1"/>
</dbReference>
<reference evidence="15 16" key="1">
    <citation type="journal article" date="2019" name="Nat. Ecol. Evol.">
        <title>Megaphylogeny resolves global patterns of mushroom evolution.</title>
        <authorList>
            <person name="Varga T."/>
            <person name="Krizsan K."/>
            <person name="Foldi C."/>
            <person name="Dima B."/>
            <person name="Sanchez-Garcia M."/>
            <person name="Sanchez-Ramirez S."/>
            <person name="Szollosi G.J."/>
            <person name="Szarkandi J.G."/>
            <person name="Papp V."/>
            <person name="Albert L."/>
            <person name="Andreopoulos W."/>
            <person name="Angelini C."/>
            <person name="Antonin V."/>
            <person name="Barry K.W."/>
            <person name="Bougher N.L."/>
            <person name="Buchanan P."/>
            <person name="Buyck B."/>
            <person name="Bense V."/>
            <person name="Catcheside P."/>
            <person name="Chovatia M."/>
            <person name="Cooper J."/>
            <person name="Damon W."/>
            <person name="Desjardin D."/>
            <person name="Finy P."/>
            <person name="Geml J."/>
            <person name="Haridas S."/>
            <person name="Hughes K."/>
            <person name="Justo A."/>
            <person name="Karasinski D."/>
            <person name="Kautmanova I."/>
            <person name="Kiss B."/>
            <person name="Kocsube S."/>
            <person name="Kotiranta H."/>
            <person name="LaButti K.M."/>
            <person name="Lechner B.E."/>
            <person name="Liimatainen K."/>
            <person name="Lipzen A."/>
            <person name="Lukacs Z."/>
            <person name="Mihaltcheva S."/>
            <person name="Morgado L.N."/>
            <person name="Niskanen T."/>
            <person name="Noordeloos M.E."/>
            <person name="Ohm R.A."/>
            <person name="Ortiz-Santana B."/>
            <person name="Ovrebo C."/>
            <person name="Racz N."/>
            <person name="Riley R."/>
            <person name="Savchenko A."/>
            <person name="Shiryaev A."/>
            <person name="Soop K."/>
            <person name="Spirin V."/>
            <person name="Szebenyi C."/>
            <person name="Tomsovsky M."/>
            <person name="Tulloss R.E."/>
            <person name="Uehling J."/>
            <person name="Grigoriev I.V."/>
            <person name="Vagvolgyi C."/>
            <person name="Papp T."/>
            <person name="Martin F.M."/>
            <person name="Miettinen O."/>
            <person name="Hibbett D.S."/>
            <person name="Nagy L.G."/>
        </authorList>
    </citation>
    <scope>NUCLEOTIDE SEQUENCE [LARGE SCALE GENOMIC DNA]</scope>
    <source>
        <strain evidence="15 16">CBS 309.79</strain>
    </source>
</reference>
<dbReference type="Gene3D" id="3.40.390.10">
    <property type="entry name" value="Collagenase (Catalytic Domain)"/>
    <property type="match status" value="1"/>
</dbReference>
<dbReference type="EC" id="3.4.24.39" evidence="3"/>
<evidence type="ECO:0000256" key="3">
    <source>
        <dbReference type="ARBA" id="ARBA00012431"/>
    </source>
</evidence>
<dbReference type="InterPro" id="IPR050414">
    <property type="entry name" value="Fungal_M35_metalloproteases"/>
</dbReference>
<comment type="catalytic activity">
    <reaction evidence="1">
        <text>Preferential cleavage of bonds with hydrophobic residues in P1'. Also 3-Asn-|-Gln-4 and 8-Gly-|-Ser-9 bonds in insulin B chain.</text>
        <dbReference type="EC" id="3.4.24.39"/>
    </reaction>
</comment>
<evidence type="ECO:0000256" key="9">
    <source>
        <dbReference type="ARBA" id="ARBA00022833"/>
    </source>
</evidence>
<evidence type="ECO:0000256" key="11">
    <source>
        <dbReference type="ARBA" id="ARBA00023145"/>
    </source>
</evidence>
<keyword evidence="6 13" id="KW-0479">Metal-binding</keyword>
<keyword evidence="10" id="KW-0482">Metalloprotease</keyword>
<keyword evidence="5" id="KW-0165">Cleavage on pair of basic residues</keyword>
<keyword evidence="9 13" id="KW-0862">Zinc</keyword>
<dbReference type="SUPFAM" id="SSF55486">
    <property type="entry name" value="Metalloproteases ('zincins'), catalytic domain"/>
    <property type="match status" value="1"/>
</dbReference>
<dbReference type="InterPro" id="IPR001384">
    <property type="entry name" value="Peptidase_M35"/>
</dbReference>
<dbReference type="PANTHER" id="PTHR37016">
    <property type="match status" value="1"/>
</dbReference>
<feature type="chain" id="PRO_5022679601" description="deuterolysin" evidence="14">
    <location>
        <begin position="19"/>
        <end position="376"/>
    </location>
</feature>
<keyword evidence="16" id="KW-1185">Reference proteome</keyword>
<evidence type="ECO:0000313" key="16">
    <source>
        <dbReference type="Proteomes" id="UP000305067"/>
    </source>
</evidence>